<evidence type="ECO:0000256" key="4">
    <source>
        <dbReference type="PROSITE-ProRule" id="PRU00335"/>
    </source>
</evidence>
<proteinExistence type="predicted"/>
<keyword evidence="7" id="KW-1185">Reference proteome</keyword>
<name>A0ABS0PUT7_9BRAD</name>
<accession>A0ABS0PUT7</accession>
<dbReference type="EMBL" id="JACCHP010000015">
    <property type="protein sequence ID" value="MBH5400667.1"/>
    <property type="molecule type" value="Genomic_DNA"/>
</dbReference>
<organism evidence="6 7">
    <name type="scientific">Bradyrhizobium agreste</name>
    <dbReference type="NCBI Taxonomy" id="2751811"/>
    <lineage>
        <taxon>Bacteria</taxon>
        <taxon>Pseudomonadati</taxon>
        <taxon>Pseudomonadota</taxon>
        <taxon>Alphaproteobacteria</taxon>
        <taxon>Hyphomicrobiales</taxon>
        <taxon>Nitrobacteraceae</taxon>
        <taxon>Bradyrhizobium</taxon>
    </lineage>
</organism>
<dbReference type="Pfam" id="PF00440">
    <property type="entry name" value="TetR_N"/>
    <property type="match status" value="1"/>
</dbReference>
<sequence>MREPIDRRTGSADTRRRIVRAATDLCREIGHDKATVADIAGRLSMSPANVYRFFPSKLAIKDAVVGEVLNGTAGAAAEAARSDAPVLGRLAAILQVIAERNADLSARQRRLQDLVAVAVVEGWPVVLAYDDRIRDLVRSIIGAGQASGEVRTGSPMALTCCLLEAMDIHLNPSRPPVATLRPSFEEMFRFCTGALQHAPSLSRGAGLSHSRALPCGQP</sequence>
<dbReference type="PANTHER" id="PTHR30055:SF151">
    <property type="entry name" value="TRANSCRIPTIONAL REGULATORY PROTEIN"/>
    <property type="match status" value="1"/>
</dbReference>
<protein>
    <submittedName>
        <fullName evidence="6">TetR/AcrR family transcriptional regulator</fullName>
    </submittedName>
</protein>
<evidence type="ECO:0000256" key="3">
    <source>
        <dbReference type="ARBA" id="ARBA00023163"/>
    </source>
</evidence>
<reference evidence="6 7" key="1">
    <citation type="submission" date="2020-07" db="EMBL/GenBank/DDBJ databases">
        <title>Bradyrhizobium diversity isolated from nodules of indigenous legumes of Western Australia.</title>
        <authorList>
            <person name="Klepa M.S."/>
        </authorList>
    </citation>
    <scope>NUCLEOTIDE SEQUENCE [LARGE SCALE GENOMIC DNA]</scope>
    <source>
        <strain evidence="6 7">CNPSo 4010</strain>
    </source>
</reference>
<evidence type="ECO:0000256" key="2">
    <source>
        <dbReference type="ARBA" id="ARBA00023125"/>
    </source>
</evidence>
<dbReference type="PANTHER" id="PTHR30055">
    <property type="entry name" value="HTH-TYPE TRANSCRIPTIONAL REGULATOR RUTR"/>
    <property type="match status" value="1"/>
</dbReference>
<keyword evidence="3" id="KW-0804">Transcription</keyword>
<keyword evidence="1" id="KW-0805">Transcription regulation</keyword>
<dbReference type="PROSITE" id="PS50977">
    <property type="entry name" value="HTH_TETR_2"/>
    <property type="match status" value="1"/>
</dbReference>
<comment type="caution">
    <text evidence="6">The sequence shown here is derived from an EMBL/GenBank/DDBJ whole genome shotgun (WGS) entry which is preliminary data.</text>
</comment>
<dbReference type="SUPFAM" id="SSF48498">
    <property type="entry name" value="Tetracyclin repressor-like, C-terminal domain"/>
    <property type="match status" value="1"/>
</dbReference>
<feature type="domain" description="HTH tetR-type" evidence="5">
    <location>
        <begin position="12"/>
        <end position="72"/>
    </location>
</feature>
<dbReference type="Gene3D" id="1.10.357.10">
    <property type="entry name" value="Tetracycline Repressor, domain 2"/>
    <property type="match status" value="1"/>
</dbReference>
<dbReference type="InterPro" id="IPR050109">
    <property type="entry name" value="HTH-type_TetR-like_transc_reg"/>
</dbReference>
<evidence type="ECO:0000313" key="7">
    <source>
        <dbReference type="Proteomes" id="UP000807370"/>
    </source>
</evidence>
<dbReference type="InterPro" id="IPR001647">
    <property type="entry name" value="HTH_TetR"/>
</dbReference>
<keyword evidence="2 4" id="KW-0238">DNA-binding</keyword>
<dbReference type="Proteomes" id="UP000807370">
    <property type="component" value="Unassembled WGS sequence"/>
</dbReference>
<dbReference type="RefSeq" id="WP_197961828.1">
    <property type="nucleotide sequence ID" value="NZ_JACCHP010000015.1"/>
</dbReference>
<dbReference type="InterPro" id="IPR036271">
    <property type="entry name" value="Tet_transcr_reg_TetR-rel_C_sf"/>
</dbReference>
<gene>
    <name evidence="6" type="ORF">HZZ13_23135</name>
</gene>
<feature type="DNA-binding region" description="H-T-H motif" evidence="4">
    <location>
        <begin position="35"/>
        <end position="54"/>
    </location>
</feature>
<evidence type="ECO:0000313" key="6">
    <source>
        <dbReference type="EMBL" id="MBH5400667.1"/>
    </source>
</evidence>
<dbReference type="InterPro" id="IPR009057">
    <property type="entry name" value="Homeodomain-like_sf"/>
</dbReference>
<dbReference type="SUPFAM" id="SSF46689">
    <property type="entry name" value="Homeodomain-like"/>
    <property type="match status" value="1"/>
</dbReference>
<evidence type="ECO:0000259" key="5">
    <source>
        <dbReference type="PROSITE" id="PS50977"/>
    </source>
</evidence>
<evidence type="ECO:0000256" key="1">
    <source>
        <dbReference type="ARBA" id="ARBA00023015"/>
    </source>
</evidence>